<evidence type="ECO:0000256" key="1">
    <source>
        <dbReference type="ARBA" id="ARBA00007068"/>
    </source>
</evidence>
<dbReference type="PANTHER" id="PTHR36512">
    <property type="entry name" value="D-AMINOPEPTIDASE"/>
    <property type="match status" value="1"/>
</dbReference>
<dbReference type="InterPro" id="IPR005321">
    <property type="entry name" value="Peptidase_S58_DmpA"/>
</dbReference>
<dbReference type="SUPFAM" id="SSF56266">
    <property type="entry name" value="DmpA/ArgJ-like"/>
    <property type="match status" value="1"/>
</dbReference>
<protein>
    <submittedName>
        <fullName evidence="2">P1 family peptidase</fullName>
    </submittedName>
</protein>
<reference evidence="2 3" key="1">
    <citation type="submission" date="2023-03" db="EMBL/GenBank/DDBJ databases">
        <title>Bacillus Genome Sequencing.</title>
        <authorList>
            <person name="Dunlap C."/>
        </authorList>
    </citation>
    <scope>NUCLEOTIDE SEQUENCE [LARGE SCALE GENOMIC DNA]</scope>
    <source>
        <strain evidence="2 3">B-4107</strain>
    </source>
</reference>
<dbReference type="Gene3D" id="3.60.70.12">
    <property type="entry name" value="L-amino peptidase D-ALA esterase/amidase"/>
    <property type="match status" value="1"/>
</dbReference>
<dbReference type="RefSeq" id="WP_328238022.1">
    <property type="nucleotide sequence ID" value="NZ_JAROAS010000029.1"/>
</dbReference>
<comment type="caution">
    <text evidence="2">The sequence shown here is derived from an EMBL/GenBank/DDBJ whole genome shotgun (WGS) entry which is preliminary data.</text>
</comment>
<dbReference type="PANTHER" id="PTHR36512:SF3">
    <property type="entry name" value="BLR5678 PROTEIN"/>
    <property type="match status" value="1"/>
</dbReference>
<gene>
    <name evidence="2" type="ORF">P5F74_14655</name>
</gene>
<organism evidence="2 3">
    <name type="scientific">Shouchella miscanthi</name>
    <dbReference type="NCBI Taxonomy" id="2598861"/>
    <lineage>
        <taxon>Bacteria</taxon>
        <taxon>Bacillati</taxon>
        <taxon>Bacillota</taxon>
        <taxon>Bacilli</taxon>
        <taxon>Bacillales</taxon>
        <taxon>Bacillaceae</taxon>
        <taxon>Shouchella</taxon>
    </lineage>
</organism>
<dbReference type="EMBL" id="JAROAS010000029">
    <property type="protein sequence ID" value="MED4129381.1"/>
    <property type="molecule type" value="Genomic_DNA"/>
</dbReference>
<dbReference type="InterPro" id="IPR016117">
    <property type="entry name" value="ArgJ-like_dom_sf"/>
</dbReference>
<keyword evidence="3" id="KW-1185">Reference proteome</keyword>
<dbReference type="CDD" id="cd02253">
    <property type="entry name" value="DmpA"/>
    <property type="match status" value="1"/>
</dbReference>
<comment type="similarity">
    <text evidence="1">Belongs to the peptidase S58 family.</text>
</comment>
<name>A0ABU6NMH2_9BACI</name>
<accession>A0ABU6NMH2</accession>
<dbReference type="Proteomes" id="UP001341820">
    <property type="component" value="Unassembled WGS sequence"/>
</dbReference>
<evidence type="ECO:0000313" key="2">
    <source>
        <dbReference type="EMBL" id="MED4129381.1"/>
    </source>
</evidence>
<dbReference type="Pfam" id="PF03576">
    <property type="entry name" value="Peptidase_S58"/>
    <property type="match status" value="1"/>
</dbReference>
<evidence type="ECO:0000313" key="3">
    <source>
        <dbReference type="Proteomes" id="UP001341820"/>
    </source>
</evidence>
<proteinExistence type="inferred from homology"/>
<sequence length="346" mass="36428">MNHSSARRAGFSFPGLPTGPMNGITDVAGVLVGHRTLTDGKQIQTGVTAIIPHPKNLFAEKTIASSFILNGFGKTTGLVQVEELGVIESPIMLTNTLSVPAVTEGTLSYLLAHNQEIGTTTSTVNVLTAECNDGYLNDIRQMIVKPEDAIFAIKAASEQPVEEGAVGAGTGMSCLGFKGGIGTSSRLVSSYTVGCLVLTNYGQKQDWIYSRHRRKINISDGNGTSMPTPDGSIIIALATDAPLDARQLKRLAKRAALGLGRTASFAANGSGDIVIAFSTANRVPHHPLAPLQTYTFLHDSDASMSILFAAAAESVEEAILNSLCSATTTTGFNGHTRLSIRDALKR</sequence>